<keyword evidence="1" id="KW-1133">Transmembrane helix</keyword>
<dbReference type="EMBL" id="JARKIE010000008">
    <property type="protein sequence ID" value="KAJ7705406.1"/>
    <property type="molecule type" value="Genomic_DNA"/>
</dbReference>
<sequence length="150" mass="15346">MSHALADRTTTTIPASPGCWANSEDAVKTCCNLFGGVRAPLPDSDIPGCAYNTGARFVADGGATSTNTTTARWTDCVATHFPQSDGSVVLSTCQDFQNQIARVTSTPSSTPSSTGTSGALPLRTRNGLGRVVFAGIVAGSALVHLLALAM</sequence>
<protein>
    <submittedName>
        <fullName evidence="2">Uncharacterized protein</fullName>
    </submittedName>
</protein>
<evidence type="ECO:0000313" key="3">
    <source>
        <dbReference type="Proteomes" id="UP001221757"/>
    </source>
</evidence>
<comment type="caution">
    <text evidence="2">The sequence shown here is derived from an EMBL/GenBank/DDBJ whole genome shotgun (WGS) entry which is preliminary data.</text>
</comment>
<reference evidence="2" key="1">
    <citation type="submission" date="2023-03" db="EMBL/GenBank/DDBJ databases">
        <title>Massive genome expansion in bonnet fungi (Mycena s.s.) driven by repeated elements and novel gene families across ecological guilds.</title>
        <authorList>
            <consortium name="Lawrence Berkeley National Laboratory"/>
            <person name="Harder C.B."/>
            <person name="Miyauchi S."/>
            <person name="Viragh M."/>
            <person name="Kuo A."/>
            <person name="Thoen E."/>
            <person name="Andreopoulos B."/>
            <person name="Lu D."/>
            <person name="Skrede I."/>
            <person name="Drula E."/>
            <person name="Henrissat B."/>
            <person name="Morin E."/>
            <person name="Kohler A."/>
            <person name="Barry K."/>
            <person name="LaButti K."/>
            <person name="Morin E."/>
            <person name="Salamov A."/>
            <person name="Lipzen A."/>
            <person name="Mereny Z."/>
            <person name="Hegedus B."/>
            <person name="Baldrian P."/>
            <person name="Stursova M."/>
            <person name="Weitz H."/>
            <person name="Taylor A."/>
            <person name="Grigoriev I.V."/>
            <person name="Nagy L.G."/>
            <person name="Martin F."/>
            <person name="Kauserud H."/>
        </authorList>
    </citation>
    <scope>NUCLEOTIDE SEQUENCE</scope>
    <source>
        <strain evidence="2">CBHHK067</strain>
    </source>
</reference>
<gene>
    <name evidence="2" type="ORF">B0H17DRAFT_1193091</name>
</gene>
<evidence type="ECO:0000313" key="2">
    <source>
        <dbReference type="EMBL" id="KAJ7705406.1"/>
    </source>
</evidence>
<name>A0AAD7M816_MYCRO</name>
<keyword evidence="1" id="KW-0812">Transmembrane</keyword>
<feature type="transmembrane region" description="Helical" evidence="1">
    <location>
        <begin position="131"/>
        <end position="149"/>
    </location>
</feature>
<proteinExistence type="predicted"/>
<evidence type="ECO:0000256" key="1">
    <source>
        <dbReference type="SAM" id="Phobius"/>
    </source>
</evidence>
<dbReference type="AlphaFoldDB" id="A0AAD7M816"/>
<keyword evidence="3" id="KW-1185">Reference proteome</keyword>
<dbReference type="Proteomes" id="UP001221757">
    <property type="component" value="Unassembled WGS sequence"/>
</dbReference>
<organism evidence="2 3">
    <name type="scientific">Mycena rosella</name>
    <name type="common">Pink bonnet</name>
    <name type="synonym">Agaricus rosellus</name>
    <dbReference type="NCBI Taxonomy" id="1033263"/>
    <lineage>
        <taxon>Eukaryota</taxon>
        <taxon>Fungi</taxon>
        <taxon>Dikarya</taxon>
        <taxon>Basidiomycota</taxon>
        <taxon>Agaricomycotina</taxon>
        <taxon>Agaricomycetes</taxon>
        <taxon>Agaricomycetidae</taxon>
        <taxon>Agaricales</taxon>
        <taxon>Marasmiineae</taxon>
        <taxon>Mycenaceae</taxon>
        <taxon>Mycena</taxon>
    </lineage>
</organism>
<accession>A0AAD7M816</accession>
<keyword evidence="1" id="KW-0472">Membrane</keyword>